<feature type="compositionally biased region" description="Basic and acidic residues" evidence="8">
    <location>
        <begin position="406"/>
        <end position="424"/>
    </location>
</feature>
<evidence type="ECO:0000256" key="4">
    <source>
        <dbReference type="ARBA" id="ARBA00022475"/>
    </source>
</evidence>
<gene>
    <name evidence="10" type="ORF">DB88DRAFT_490680</name>
</gene>
<evidence type="ECO:0000256" key="8">
    <source>
        <dbReference type="SAM" id="MobiDB-lite"/>
    </source>
</evidence>
<keyword evidence="7 9" id="KW-0472">Membrane</keyword>
<dbReference type="EMBL" id="JAODAN010000005">
    <property type="protein sequence ID" value="KAK1924502.1"/>
    <property type="molecule type" value="Genomic_DNA"/>
</dbReference>
<evidence type="ECO:0000256" key="2">
    <source>
        <dbReference type="ARBA" id="ARBA00008566"/>
    </source>
</evidence>
<comment type="similarity">
    <text evidence="2">Belongs to the tellurite-resistance/dicarboxylate transporter (TDT) family.</text>
</comment>
<evidence type="ECO:0000256" key="3">
    <source>
        <dbReference type="ARBA" id="ARBA00022448"/>
    </source>
</evidence>
<feature type="transmembrane region" description="Helical" evidence="9">
    <location>
        <begin position="59"/>
        <end position="81"/>
    </location>
</feature>
<organism evidence="10 11">
    <name type="scientific">Papiliotrema laurentii</name>
    <name type="common">Cryptococcus laurentii</name>
    <dbReference type="NCBI Taxonomy" id="5418"/>
    <lineage>
        <taxon>Eukaryota</taxon>
        <taxon>Fungi</taxon>
        <taxon>Dikarya</taxon>
        <taxon>Basidiomycota</taxon>
        <taxon>Agaricomycotina</taxon>
        <taxon>Tremellomycetes</taxon>
        <taxon>Tremellales</taxon>
        <taxon>Rhynchogastremaceae</taxon>
        <taxon>Papiliotrema</taxon>
    </lineage>
</organism>
<keyword evidence="11" id="KW-1185">Reference proteome</keyword>
<feature type="transmembrane region" description="Helical" evidence="9">
    <location>
        <begin position="170"/>
        <end position="191"/>
    </location>
</feature>
<dbReference type="InterPro" id="IPR051629">
    <property type="entry name" value="Sulfite_efflux_TDT"/>
</dbReference>
<evidence type="ECO:0000256" key="6">
    <source>
        <dbReference type="ARBA" id="ARBA00022989"/>
    </source>
</evidence>
<keyword evidence="3" id="KW-0813">Transport</keyword>
<evidence type="ECO:0000256" key="5">
    <source>
        <dbReference type="ARBA" id="ARBA00022692"/>
    </source>
</evidence>
<dbReference type="Gene3D" id="1.50.10.150">
    <property type="entry name" value="Voltage-dependent anion channel"/>
    <property type="match status" value="1"/>
</dbReference>
<dbReference type="GO" id="GO:0005886">
    <property type="term" value="C:plasma membrane"/>
    <property type="evidence" value="ECO:0007669"/>
    <property type="project" value="UniProtKB-SubCell"/>
</dbReference>
<dbReference type="PANTHER" id="PTHR31686:SF3">
    <property type="entry name" value="ACID TRANSPORT PROTEIN, PUTATIVE (AFU_ORTHOLOGUE AFUA_4G09410)-RELATED"/>
    <property type="match status" value="1"/>
</dbReference>
<proteinExistence type="inferred from homology"/>
<keyword evidence="5 9" id="KW-0812">Transmembrane</keyword>
<accession>A0AAD9L6D7</accession>
<dbReference type="Pfam" id="PF03595">
    <property type="entry name" value="SLAC1"/>
    <property type="match status" value="1"/>
</dbReference>
<comment type="caution">
    <text evidence="10">The sequence shown here is derived from an EMBL/GenBank/DDBJ whole genome shotgun (WGS) entry which is preliminary data.</text>
</comment>
<dbReference type="GO" id="GO:0000319">
    <property type="term" value="F:sulfite transmembrane transporter activity"/>
    <property type="evidence" value="ECO:0007669"/>
    <property type="project" value="TreeGrafter"/>
</dbReference>
<evidence type="ECO:0000256" key="1">
    <source>
        <dbReference type="ARBA" id="ARBA00004651"/>
    </source>
</evidence>
<name>A0AAD9L6D7_PAPLA</name>
<feature type="transmembrane region" description="Helical" evidence="9">
    <location>
        <begin position="29"/>
        <end position="47"/>
    </location>
</feature>
<dbReference type="PANTHER" id="PTHR31686">
    <property type="match status" value="1"/>
</dbReference>
<feature type="region of interest" description="Disordered" evidence="8">
    <location>
        <begin position="394"/>
        <end position="437"/>
    </location>
</feature>
<feature type="transmembrane region" description="Helical" evidence="9">
    <location>
        <begin position="101"/>
        <end position="122"/>
    </location>
</feature>
<feature type="transmembrane region" description="Helical" evidence="9">
    <location>
        <begin position="203"/>
        <end position="225"/>
    </location>
</feature>
<keyword evidence="6 9" id="KW-1133">Transmembrane helix</keyword>
<evidence type="ECO:0000256" key="7">
    <source>
        <dbReference type="ARBA" id="ARBA00023136"/>
    </source>
</evidence>
<feature type="transmembrane region" description="Helical" evidence="9">
    <location>
        <begin position="325"/>
        <end position="344"/>
    </location>
</feature>
<feature type="transmembrane region" description="Helical" evidence="9">
    <location>
        <begin position="245"/>
        <end position="263"/>
    </location>
</feature>
<dbReference type="AlphaFoldDB" id="A0AAD9L6D7"/>
<evidence type="ECO:0000313" key="11">
    <source>
        <dbReference type="Proteomes" id="UP001182556"/>
    </source>
</evidence>
<comment type="subcellular location">
    <subcellularLocation>
        <location evidence="1">Cell membrane</location>
        <topology evidence="1">Multi-pass membrane protein</topology>
    </subcellularLocation>
</comment>
<sequence>MGHGFKYPVQRRNYWKDVPVAGTKAIKSFTPQMFTICMGSGILAVLLHNNPYQFKGLEIISTIVWIFDLLVFSLISLTFVIRWIRFPSLTAELFETDVEQTAYLSTTTIATATIVELTALICGSRWNNWQYACFAFWWFTVLMSLVSTVTTYWILIRDESVAIDNLTPTLMYPATGLLATASAGSVVVSYTPLSVELAQPVIIVAYLLLGAGFFLTLATFSAYFLRLLHNQTPHPDKVGTQLIPLGPLANAVYSFITLGYLAGPKKHIFESYGKGPVSEVEISSALYSTGIVLGLTIWGFATLWLLVAFVAFIRDLPKTHFNLNMWSSTYPFGVYGVAASQFAIDFDSTAFKVITTIVLLLLVIYWLYLVACTLPMVASGELFLRDVFEEMEKEKKHGGEKQGGGEGEREERGEHGEEQEETARPSRRHRRSSDTAV</sequence>
<feature type="transmembrane region" description="Helical" evidence="9">
    <location>
        <begin position="134"/>
        <end position="155"/>
    </location>
</feature>
<dbReference type="InterPro" id="IPR038665">
    <property type="entry name" value="Voltage-dep_anion_channel_sf"/>
</dbReference>
<evidence type="ECO:0000313" key="10">
    <source>
        <dbReference type="EMBL" id="KAK1924502.1"/>
    </source>
</evidence>
<dbReference type="InterPro" id="IPR004695">
    <property type="entry name" value="SLAC1/Mae1/Ssu1/TehA"/>
</dbReference>
<feature type="transmembrane region" description="Helical" evidence="9">
    <location>
        <begin position="356"/>
        <end position="378"/>
    </location>
</feature>
<reference evidence="10" key="1">
    <citation type="submission" date="2023-02" db="EMBL/GenBank/DDBJ databases">
        <title>Identification and recombinant expression of a fungal hydrolase from Papiliotrema laurentii that hydrolyzes apple cutin and clears colloidal polyester polyurethane.</title>
        <authorList>
            <consortium name="DOE Joint Genome Institute"/>
            <person name="Roman V.A."/>
            <person name="Bojanowski C."/>
            <person name="Crable B.R."/>
            <person name="Wagner D.N."/>
            <person name="Hung C.S."/>
            <person name="Nadeau L.J."/>
            <person name="Schratz L."/>
            <person name="Haridas S."/>
            <person name="Pangilinan J."/>
            <person name="Lipzen A."/>
            <person name="Na H."/>
            <person name="Yan M."/>
            <person name="Ng V."/>
            <person name="Grigoriev I.V."/>
            <person name="Spatafora J.W."/>
            <person name="Barlow D."/>
            <person name="Biffinger J."/>
            <person name="Kelley-Loughnane N."/>
            <person name="Varaljay V.A."/>
            <person name="Crookes-Goodson W.J."/>
        </authorList>
    </citation>
    <scope>NUCLEOTIDE SEQUENCE</scope>
    <source>
        <strain evidence="10">5307AH</strain>
    </source>
</reference>
<evidence type="ECO:0000256" key="9">
    <source>
        <dbReference type="SAM" id="Phobius"/>
    </source>
</evidence>
<keyword evidence="4" id="KW-1003">Cell membrane</keyword>
<protein>
    <submittedName>
        <fullName evidence="10">Voltage-dependent anion channel-domain-containing protein</fullName>
    </submittedName>
</protein>
<feature type="transmembrane region" description="Helical" evidence="9">
    <location>
        <begin position="284"/>
        <end position="313"/>
    </location>
</feature>
<dbReference type="Proteomes" id="UP001182556">
    <property type="component" value="Unassembled WGS sequence"/>
</dbReference>